<comment type="subcellular location">
    <subcellularLocation>
        <location evidence="1 7">Cell outer membrane</location>
        <topology evidence="1 7">Multi-pass membrane protein</topology>
    </subcellularLocation>
</comment>
<evidence type="ECO:0000256" key="6">
    <source>
        <dbReference type="ARBA" id="ARBA00023237"/>
    </source>
</evidence>
<dbReference type="Pfam" id="PF07660">
    <property type="entry name" value="STN"/>
    <property type="match status" value="1"/>
</dbReference>
<feature type="domain" description="Secretin/TonB short N-terminal" evidence="9">
    <location>
        <begin position="70"/>
        <end position="121"/>
    </location>
</feature>
<organism evidence="10 11">
    <name type="scientific">Mucilaginibacter yixingensis</name>
    <dbReference type="NCBI Taxonomy" id="1295612"/>
    <lineage>
        <taxon>Bacteria</taxon>
        <taxon>Pseudomonadati</taxon>
        <taxon>Bacteroidota</taxon>
        <taxon>Sphingobacteriia</taxon>
        <taxon>Sphingobacteriales</taxon>
        <taxon>Sphingobacteriaceae</taxon>
        <taxon>Mucilaginibacter</taxon>
    </lineage>
</organism>
<dbReference type="Pfam" id="PF13715">
    <property type="entry name" value="CarbopepD_reg_2"/>
    <property type="match status" value="1"/>
</dbReference>
<dbReference type="InterPro" id="IPR012910">
    <property type="entry name" value="Plug_dom"/>
</dbReference>
<evidence type="ECO:0000256" key="8">
    <source>
        <dbReference type="SAM" id="Phobius"/>
    </source>
</evidence>
<dbReference type="SUPFAM" id="SSF49464">
    <property type="entry name" value="Carboxypeptidase regulatory domain-like"/>
    <property type="match status" value="1"/>
</dbReference>
<gene>
    <name evidence="10" type="ORF">C8P68_10699</name>
</gene>
<dbReference type="InterPro" id="IPR023997">
    <property type="entry name" value="TonB-dep_OMP_SusC/RagA_CS"/>
</dbReference>
<keyword evidence="6 7" id="KW-0998">Cell outer membrane</keyword>
<keyword evidence="8" id="KW-1133">Transmembrane helix</keyword>
<sequence length="1120" mass="121584">MYTDNLVFPCRRPGLRVLLKPLIIMKLIIAFLIVTVVQASAISKAQNVTIKAAPGSLEEVFNAIHQQTGYNFIYNSAMIKKSAPVNIDVNAKPLKETLDQVFADQPLGYVIEDQTIVVTKRAATAGPVTGTVTDATGATLPGVTVKVKGTNIVTSTDVSGKFHVNLPVGNEVLVFSFIGYKTQEIPASGQKNFSIKLEEGTSSLDEVVVIGYGVMKKRDLTGAIGTVKGADIAQNPVSNPIEALQGRVSGVDVERSSGQAGASPNITIRGTRTLNGGADPLYIVDGIQGASAANINPNDIENIEVLKDASSTAIYGSQAANGVIIITTKKAKAGSTQIDVNSYYGINGFASYPKPLMGDAWLQYQQDKYYAAHGSYATDIVAQLGLTPAAVDAINNKQYVDWVGETLKQGSQQNHHIAIRGGSEKVRGDFALGLIDEKGVYKGDEVKTYNSRSGAEVQFNKFILGGIRNSVTWKDGNTTNSRINKAYGILPLGTPYDADGNVNLTPLPGDPNTISPIANYQPGVYVSNSKNLNLSVNPYLIITPIKNLSIRSNLSVNYTWNRNGLFENERSYNVASLGSGGQKDASYATKMDYSYLWENIINYNFTINKDHNFGLTGITSYGDNRSETESIAGQGLDYDGFLFYDMGAVNLVTSKSTGYVQSNLASVAGRFNYNYKGKYLLEASWRIDGASQLVHKWSQFPSVSAGWNITEEKFMDQTKTWLSNLKLRAGWGSVGNSGGISPYSSQTQVTDSRNTTPLTLGGASQLPIYILTKAVSNPNLKWERSDNTNIGFDASFLRDRIQFSAEAYYTNTTGLLYNRNLPSTSGGFDAKTPYVITQNIGTSVNRGIELTASGLVLQKKGFTWNTSLTYTRADEKLTSLDLGNSVNAAGYIALNLFVGSPIKTVYGYKKVGIWQTSEATEAALYGAKPGDIKLATVPQVVNGVSDNGVHTYSANDRQIIGHQNPNWMGGWQNTFTYKGIDLTVYLTARFGQTLANASVLGYYNAVAQPVTYDYWTPNNPTNAFPQPTSGSTNNDYKTYGTSLTTVDGSYWKIKNLTLGYTLPVKWSQKVSIKNLRIYGTAYNPFIYTRNKMLKGVDPENGGADSFPLYKQIVFGINVSF</sequence>
<dbReference type="InterPro" id="IPR008969">
    <property type="entry name" value="CarboxyPept-like_regulatory"/>
</dbReference>
<dbReference type="InterPro" id="IPR036942">
    <property type="entry name" value="Beta-barrel_TonB_sf"/>
</dbReference>
<dbReference type="Pfam" id="PF07715">
    <property type="entry name" value="Plug"/>
    <property type="match status" value="1"/>
</dbReference>
<dbReference type="SUPFAM" id="SSF56935">
    <property type="entry name" value="Porins"/>
    <property type="match status" value="1"/>
</dbReference>
<keyword evidence="4 7" id="KW-0812">Transmembrane</keyword>
<dbReference type="AlphaFoldDB" id="A0A2T5J710"/>
<dbReference type="FunFam" id="2.170.130.10:FF:000008">
    <property type="entry name" value="SusC/RagA family TonB-linked outer membrane protein"/>
    <property type="match status" value="1"/>
</dbReference>
<dbReference type="Gene3D" id="2.60.40.1120">
    <property type="entry name" value="Carboxypeptidase-like, regulatory domain"/>
    <property type="match status" value="1"/>
</dbReference>
<reference evidence="10 11" key="1">
    <citation type="submission" date="2018-04" db="EMBL/GenBank/DDBJ databases">
        <title>Genomic Encyclopedia of Archaeal and Bacterial Type Strains, Phase II (KMG-II): from individual species to whole genera.</title>
        <authorList>
            <person name="Goeker M."/>
        </authorList>
    </citation>
    <scope>NUCLEOTIDE SEQUENCE [LARGE SCALE GENOMIC DNA]</scope>
    <source>
        <strain evidence="10 11">DSM 26809</strain>
    </source>
</reference>
<evidence type="ECO:0000256" key="7">
    <source>
        <dbReference type="PROSITE-ProRule" id="PRU01360"/>
    </source>
</evidence>
<dbReference type="InterPro" id="IPR037066">
    <property type="entry name" value="Plug_dom_sf"/>
</dbReference>
<dbReference type="SMART" id="SM00965">
    <property type="entry name" value="STN"/>
    <property type="match status" value="1"/>
</dbReference>
<dbReference type="InterPro" id="IPR011662">
    <property type="entry name" value="Secretin/TonB_short_N"/>
</dbReference>
<evidence type="ECO:0000256" key="3">
    <source>
        <dbReference type="ARBA" id="ARBA00022452"/>
    </source>
</evidence>
<dbReference type="InterPro" id="IPR023996">
    <property type="entry name" value="TonB-dep_OMP_SusC/RagA"/>
</dbReference>
<dbReference type="PROSITE" id="PS52016">
    <property type="entry name" value="TONB_DEPENDENT_REC_3"/>
    <property type="match status" value="1"/>
</dbReference>
<dbReference type="Gene3D" id="2.40.170.20">
    <property type="entry name" value="TonB-dependent receptor, beta-barrel domain"/>
    <property type="match status" value="1"/>
</dbReference>
<feature type="transmembrane region" description="Helical" evidence="8">
    <location>
        <begin position="21"/>
        <end position="41"/>
    </location>
</feature>
<evidence type="ECO:0000259" key="9">
    <source>
        <dbReference type="SMART" id="SM00965"/>
    </source>
</evidence>
<proteinExistence type="inferred from homology"/>
<keyword evidence="2 7" id="KW-0813">Transport</keyword>
<evidence type="ECO:0000256" key="5">
    <source>
        <dbReference type="ARBA" id="ARBA00023136"/>
    </source>
</evidence>
<dbReference type="OrthoDB" id="9768177at2"/>
<dbReference type="NCBIfam" id="TIGR04056">
    <property type="entry name" value="OMP_RagA_SusC"/>
    <property type="match status" value="1"/>
</dbReference>
<keyword evidence="11" id="KW-1185">Reference proteome</keyword>
<dbReference type="NCBIfam" id="TIGR04057">
    <property type="entry name" value="SusC_RagA_signa"/>
    <property type="match status" value="1"/>
</dbReference>
<accession>A0A2T5J710</accession>
<dbReference type="GO" id="GO:0009279">
    <property type="term" value="C:cell outer membrane"/>
    <property type="evidence" value="ECO:0007669"/>
    <property type="project" value="UniProtKB-SubCell"/>
</dbReference>
<name>A0A2T5J710_9SPHI</name>
<evidence type="ECO:0000313" key="11">
    <source>
        <dbReference type="Proteomes" id="UP000244168"/>
    </source>
</evidence>
<comment type="similarity">
    <text evidence="7">Belongs to the TonB-dependent receptor family.</text>
</comment>
<evidence type="ECO:0000256" key="2">
    <source>
        <dbReference type="ARBA" id="ARBA00022448"/>
    </source>
</evidence>
<keyword evidence="5 7" id="KW-0472">Membrane</keyword>
<comment type="caution">
    <text evidence="10">The sequence shown here is derived from an EMBL/GenBank/DDBJ whole genome shotgun (WGS) entry which is preliminary data.</text>
</comment>
<protein>
    <submittedName>
        <fullName evidence="10">TonB-linked SusC/RagA family outer membrane protein</fullName>
    </submittedName>
</protein>
<evidence type="ECO:0000256" key="4">
    <source>
        <dbReference type="ARBA" id="ARBA00022692"/>
    </source>
</evidence>
<dbReference type="Gene3D" id="2.170.130.10">
    <property type="entry name" value="TonB-dependent receptor, plug domain"/>
    <property type="match status" value="1"/>
</dbReference>
<evidence type="ECO:0000313" key="10">
    <source>
        <dbReference type="EMBL" id="PTQ94889.1"/>
    </source>
</evidence>
<dbReference type="InterPro" id="IPR039426">
    <property type="entry name" value="TonB-dep_rcpt-like"/>
</dbReference>
<evidence type="ECO:0000256" key="1">
    <source>
        <dbReference type="ARBA" id="ARBA00004571"/>
    </source>
</evidence>
<dbReference type="Proteomes" id="UP000244168">
    <property type="component" value="Unassembled WGS sequence"/>
</dbReference>
<keyword evidence="3 7" id="KW-1134">Transmembrane beta strand</keyword>
<dbReference type="EMBL" id="QAOQ01000006">
    <property type="protein sequence ID" value="PTQ94889.1"/>
    <property type="molecule type" value="Genomic_DNA"/>
</dbReference>